<dbReference type="EMBL" id="JANAFB010000045">
    <property type="protein sequence ID" value="MCP3426996.1"/>
    <property type="molecule type" value="Genomic_DNA"/>
</dbReference>
<dbReference type="Proteomes" id="UP001139502">
    <property type="component" value="Unassembled WGS sequence"/>
</dbReference>
<dbReference type="GO" id="GO:0045150">
    <property type="term" value="P:acetoin catabolic process"/>
    <property type="evidence" value="ECO:0007669"/>
    <property type="project" value="UniProtKB-KW"/>
</dbReference>
<dbReference type="CDD" id="cd09994">
    <property type="entry name" value="HDAC_AcuC_like"/>
    <property type="match status" value="1"/>
</dbReference>
<dbReference type="InterPro" id="IPR000286">
    <property type="entry name" value="HDACs"/>
</dbReference>
<dbReference type="RefSeq" id="WP_254168531.1">
    <property type="nucleotide sequence ID" value="NZ_JANAFB010000045.1"/>
</dbReference>
<organism evidence="6 7">
    <name type="scientific">Rothia santali</name>
    <dbReference type="NCBI Taxonomy" id="2949643"/>
    <lineage>
        <taxon>Bacteria</taxon>
        <taxon>Bacillati</taxon>
        <taxon>Actinomycetota</taxon>
        <taxon>Actinomycetes</taxon>
        <taxon>Micrococcales</taxon>
        <taxon>Micrococcaceae</taxon>
        <taxon>Rothia</taxon>
    </lineage>
</organism>
<dbReference type="AlphaFoldDB" id="A0A9X2HCU0"/>
<evidence type="ECO:0000259" key="5">
    <source>
        <dbReference type="Pfam" id="PF00850"/>
    </source>
</evidence>
<dbReference type="PANTHER" id="PTHR10625:SF10">
    <property type="entry name" value="HISTONE DEACETYLASE HDAC1"/>
    <property type="match status" value="1"/>
</dbReference>
<evidence type="ECO:0000256" key="1">
    <source>
        <dbReference type="ARBA" id="ARBA00005101"/>
    </source>
</evidence>
<dbReference type="InterPro" id="IPR003085">
    <property type="entry name" value="AcuC"/>
</dbReference>
<dbReference type="Gene3D" id="3.40.800.20">
    <property type="entry name" value="Histone deacetylase domain"/>
    <property type="match status" value="1"/>
</dbReference>
<name>A0A9X2HCU0_9MICC</name>
<dbReference type="GO" id="GO:0004407">
    <property type="term" value="F:histone deacetylase activity"/>
    <property type="evidence" value="ECO:0007669"/>
    <property type="project" value="TreeGrafter"/>
</dbReference>
<evidence type="ECO:0000313" key="6">
    <source>
        <dbReference type="EMBL" id="MCP3426996.1"/>
    </source>
</evidence>
<dbReference type="PRINTS" id="PR01270">
    <property type="entry name" value="HDASUPER"/>
</dbReference>
<dbReference type="PANTHER" id="PTHR10625">
    <property type="entry name" value="HISTONE DEACETYLASE HDAC1-RELATED"/>
    <property type="match status" value="1"/>
</dbReference>
<evidence type="ECO:0000256" key="2">
    <source>
        <dbReference type="ARBA" id="ARBA00005947"/>
    </source>
</evidence>
<evidence type="ECO:0000256" key="3">
    <source>
        <dbReference type="ARBA" id="ARBA00020218"/>
    </source>
</evidence>
<dbReference type="InterPro" id="IPR037138">
    <property type="entry name" value="His_deacetylse_dom_sf"/>
</dbReference>
<feature type="domain" description="Histone deacetylase" evidence="5">
    <location>
        <begin position="10"/>
        <end position="306"/>
    </location>
</feature>
<keyword evidence="7" id="KW-1185">Reference proteome</keyword>
<comment type="pathway">
    <text evidence="1">Ketone degradation; acetoin degradation.</text>
</comment>
<comment type="caution">
    <text evidence="6">The sequence shown here is derived from an EMBL/GenBank/DDBJ whole genome shotgun (WGS) entry which is preliminary data.</text>
</comment>
<dbReference type="InterPro" id="IPR023696">
    <property type="entry name" value="Ureohydrolase_dom_sf"/>
</dbReference>
<proteinExistence type="inferred from homology"/>
<dbReference type="PRINTS" id="PR01272">
    <property type="entry name" value="ACUCPROTEIN"/>
</dbReference>
<protein>
    <recommendedName>
        <fullName evidence="3">Acetoin utilization protein AcuC</fullName>
    </recommendedName>
</protein>
<dbReference type="InterPro" id="IPR023801">
    <property type="entry name" value="His_deacetylse_dom"/>
</dbReference>
<dbReference type="SUPFAM" id="SSF52768">
    <property type="entry name" value="Arginase/deacetylase"/>
    <property type="match status" value="1"/>
</dbReference>
<dbReference type="GO" id="GO:0040029">
    <property type="term" value="P:epigenetic regulation of gene expression"/>
    <property type="evidence" value="ECO:0007669"/>
    <property type="project" value="TreeGrafter"/>
</dbReference>
<evidence type="ECO:0000256" key="4">
    <source>
        <dbReference type="ARBA" id="ARBA00022627"/>
    </source>
</evidence>
<reference evidence="6" key="1">
    <citation type="submission" date="2022-06" db="EMBL/GenBank/DDBJ databases">
        <title>Rothia sp. isolated from sandalwood seedling.</title>
        <authorList>
            <person name="Tuikhar N."/>
            <person name="Kirdat K."/>
            <person name="Thorat V."/>
            <person name="Swetha P."/>
            <person name="Padma S."/>
            <person name="Sundararaj R."/>
            <person name="Yadav A."/>
        </authorList>
    </citation>
    <scope>NUCLEOTIDE SEQUENCE</scope>
    <source>
        <strain evidence="6">AR01</strain>
    </source>
</reference>
<evidence type="ECO:0000313" key="7">
    <source>
        <dbReference type="Proteomes" id="UP001139502"/>
    </source>
</evidence>
<sequence length="383" mass="41209">MTAYSFGDYHPMHPSRLDATARLAKDLGLFDLPGVAIEKPEVAEDSALLGVHTRSYVEAVKAISADPTLHIAGCGLEGEETPGFAGVHEAAGRLAGGSRQAAAAIAEGRAQHAVNFGGGMHHAHADHASGFCVYNDCAVGIRYLLEHGFERIAYVDVDAHHGDGTQSIFWDDPRVMTISMHETGASLFPGTGFASETGGAGGAEGTAVNIALPTAAGDAAWLRAFHAVLPPLVRAFQPQIIVSQHGCDSHFRDELTHLQISVDAHREVAGAIADLAAEHCEDRWLATGGGGYNVLDVVPRSWAHLIGVAAGRPVRLQDPTPPSWREHVRERYGVEAPERMGDGADLWWRSWEVGYDPEDELDRAVISTRKEVFPLWGLDPWFD</sequence>
<accession>A0A9X2HCU0</accession>
<gene>
    <name evidence="6" type="ORF">NBM05_13495</name>
</gene>
<comment type="similarity">
    <text evidence="2">Belongs to the histone deacetylase family.</text>
</comment>
<keyword evidence="4" id="KW-0006">Acetoin catabolism</keyword>
<dbReference type="Pfam" id="PF00850">
    <property type="entry name" value="Hist_deacetyl"/>
    <property type="match status" value="1"/>
</dbReference>